<name>A0AA88NW61_TACVA</name>
<keyword evidence="2" id="KW-1133">Transmembrane helix</keyword>
<comment type="caution">
    <text evidence="4">The sequence shown here is derived from an EMBL/GenBank/DDBJ whole genome shotgun (WGS) entry which is preliminary data.</text>
</comment>
<dbReference type="InterPro" id="IPR016187">
    <property type="entry name" value="CTDL_fold"/>
</dbReference>
<dbReference type="CDD" id="cd03590">
    <property type="entry name" value="CLECT_DC-SIGN_like"/>
    <property type="match status" value="1"/>
</dbReference>
<protein>
    <recommendedName>
        <fullName evidence="3">C-type lectin domain-containing protein</fullName>
    </recommendedName>
</protein>
<dbReference type="InterPro" id="IPR001304">
    <property type="entry name" value="C-type_lectin-like"/>
</dbReference>
<dbReference type="GO" id="GO:0030246">
    <property type="term" value="F:carbohydrate binding"/>
    <property type="evidence" value="ECO:0007669"/>
    <property type="project" value="UniProtKB-KW"/>
</dbReference>
<dbReference type="Pfam" id="PF00059">
    <property type="entry name" value="Lectin_C"/>
    <property type="match status" value="1"/>
</dbReference>
<reference evidence="4" key="1">
    <citation type="submission" date="2023-08" db="EMBL/GenBank/DDBJ databases">
        <title>Pelteobagrus vachellii genome.</title>
        <authorList>
            <person name="Liu H."/>
        </authorList>
    </citation>
    <scope>NUCLEOTIDE SEQUENCE</scope>
    <source>
        <strain evidence="4">PRFRI_2022a</strain>
        <tissue evidence="4">Muscle</tissue>
    </source>
</reference>
<keyword evidence="2" id="KW-0472">Membrane</keyword>
<keyword evidence="5" id="KW-1185">Reference proteome</keyword>
<dbReference type="PROSITE" id="PS50041">
    <property type="entry name" value="C_TYPE_LECTIN_2"/>
    <property type="match status" value="1"/>
</dbReference>
<gene>
    <name evidence="4" type="ORF">Q7C36_001646</name>
</gene>
<evidence type="ECO:0000256" key="2">
    <source>
        <dbReference type="SAM" id="Phobius"/>
    </source>
</evidence>
<sequence>MFCFCMEETKRDDEDMTVVNYTIINDYESTETEDIKTKSHRQIQHTEHNTAGRNCYRLTAVCAVLMCILLMTAVTVLWVKYNILSREQDQLEQERSALHHVLLNFGWRVFKQNIYYISTEKKNWTESRQHCIKRGADLVIIYSTEEQEFVSKYSNGTRAWIGLTDTDTEGTFKWVDGSPLTTDFWWNGEPNDYKQREDCVITGHAKAKSNISTWADYPCNLLLAGICEIKIFN</sequence>
<accession>A0AA88NW61</accession>
<feature type="domain" description="C-type lectin" evidence="3">
    <location>
        <begin position="110"/>
        <end position="228"/>
    </location>
</feature>
<dbReference type="PANTHER" id="PTHR22803">
    <property type="entry name" value="MANNOSE, PHOSPHOLIPASE, LECTIN RECEPTOR RELATED"/>
    <property type="match status" value="1"/>
</dbReference>
<evidence type="ECO:0000256" key="1">
    <source>
        <dbReference type="ARBA" id="ARBA00022734"/>
    </source>
</evidence>
<dbReference type="EMBL" id="JAVHJS010000002">
    <property type="protein sequence ID" value="KAK2865590.1"/>
    <property type="molecule type" value="Genomic_DNA"/>
</dbReference>
<dbReference type="InterPro" id="IPR050111">
    <property type="entry name" value="C-type_lectin/snaclec_domain"/>
</dbReference>
<evidence type="ECO:0000259" key="3">
    <source>
        <dbReference type="PROSITE" id="PS50041"/>
    </source>
</evidence>
<dbReference type="Proteomes" id="UP001187315">
    <property type="component" value="Unassembled WGS sequence"/>
</dbReference>
<evidence type="ECO:0000313" key="5">
    <source>
        <dbReference type="Proteomes" id="UP001187315"/>
    </source>
</evidence>
<keyword evidence="1" id="KW-0430">Lectin</keyword>
<feature type="transmembrane region" description="Helical" evidence="2">
    <location>
        <begin position="58"/>
        <end position="79"/>
    </location>
</feature>
<dbReference type="Gene3D" id="3.10.100.10">
    <property type="entry name" value="Mannose-Binding Protein A, subunit A"/>
    <property type="match status" value="1"/>
</dbReference>
<dbReference type="InterPro" id="IPR016186">
    <property type="entry name" value="C-type_lectin-like/link_sf"/>
</dbReference>
<dbReference type="AlphaFoldDB" id="A0AA88NW61"/>
<organism evidence="4 5">
    <name type="scientific">Tachysurus vachellii</name>
    <name type="common">Darkbarbel catfish</name>
    <name type="synonym">Pelteobagrus vachellii</name>
    <dbReference type="NCBI Taxonomy" id="175792"/>
    <lineage>
        <taxon>Eukaryota</taxon>
        <taxon>Metazoa</taxon>
        <taxon>Chordata</taxon>
        <taxon>Craniata</taxon>
        <taxon>Vertebrata</taxon>
        <taxon>Euteleostomi</taxon>
        <taxon>Actinopterygii</taxon>
        <taxon>Neopterygii</taxon>
        <taxon>Teleostei</taxon>
        <taxon>Ostariophysi</taxon>
        <taxon>Siluriformes</taxon>
        <taxon>Bagridae</taxon>
        <taxon>Tachysurus</taxon>
    </lineage>
</organism>
<dbReference type="SMART" id="SM00034">
    <property type="entry name" value="CLECT"/>
    <property type="match status" value="1"/>
</dbReference>
<proteinExistence type="predicted"/>
<keyword evidence="2" id="KW-0812">Transmembrane</keyword>
<dbReference type="SUPFAM" id="SSF56436">
    <property type="entry name" value="C-type lectin-like"/>
    <property type="match status" value="1"/>
</dbReference>
<dbReference type="InterPro" id="IPR033989">
    <property type="entry name" value="CD209-like_CTLD"/>
</dbReference>
<evidence type="ECO:0000313" key="4">
    <source>
        <dbReference type="EMBL" id="KAK2865590.1"/>
    </source>
</evidence>